<evidence type="ECO:0000313" key="1">
    <source>
        <dbReference type="EMBL" id="GLU45742.1"/>
    </source>
</evidence>
<evidence type="ECO:0000313" key="2">
    <source>
        <dbReference type="Proteomes" id="UP001165092"/>
    </source>
</evidence>
<comment type="caution">
    <text evidence="1">The sequence shown here is derived from an EMBL/GenBank/DDBJ whole genome shotgun (WGS) entry which is preliminary data.</text>
</comment>
<dbReference type="EMBL" id="BSQG01000001">
    <property type="protein sequence ID" value="GLU45742.1"/>
    <property type="molecule type" value="Genomic_DNA"/>
</dbReference>
<gene>
    <name evidence="1" type="ORF">Nans01_00930</name>
</gene>
<proteinExistence type="predicted"/>
<keyword evidence="2" id="KW-1185">Reference proteome</keyword>
<name>A0A9W6P259_9ACTN</name>
<dbReference type="Proteomes" id="UP001165092">
    <property type="component" value="Unassembled WGS sequence"/>
</dbReference>
<sequence>MRSRTVLPVIIVVWLLIGVLAAVQRGYFNESEQNCATIGSTLVTVLAGPLNYVGLNPSIDCPELPQPSE</sequence>
<organism evidence="1 2">
    <name type="scientific">Nocardiopsis ansamitocini</name>
    <dbReference type="NCBI Taxonomy" id="1670832"/>
    <lineage>
        <taxon>Bacteria</taxon>
        <taxon>Bacillati</taxon>
        <taxon>Actinomycetota</taxon>
        <taxon>Actinomycetes</taxon>
        <taxon>Streptosporangiales</taxon>
        <taxon>Nocardiopsidaceae</taxon>
        <taxon>Nocardiopsis</taxon>
    </lineage>
</organism>
<dbReference type="AlphaFoldDB" id="A0A9W6P259"/>
<protein>
    <submittedName>
        <fullName evidence="1">Uncharacterized protein</fullName>
    </submittedName>
</protein>
<dbReference type="RefSeq" id="WP_285756632.1">
    <property type="nucleotide sequence ID" value="NZ_BSQG01000001.1"/>
</dbReference>
<reference evidence="1" key="1">
    <citation type="submission" date="2023-02" db="EMBL/GenBank/DDBJ databases">
        <title>Nocardiopsis ansamitocini NBRC 112285.</title>
        <authorList>
            <person name="Ichikawa N."/>
            <person name="Sato H."/>
            <person name="Tonouchi N."/>
        </authorList>
    </citation>
    <scope>NUCLEOTIDE SEQUENCE</scope>
    <source>
        <strain evidence="1">NBRC 112285</strain>
    </source>
</reference>
<accession>A0A9W6P259</accession>